<keyword evidence="2" id="KW-1185">Reference proteome</keyword>
<sequence>MHRRGLSLLSASGFVAVFATHFCQGMAVADFDDYLIDRDDPGVVIDGETGRLSYRGVPFTGFVEVGSVGGPREFWSYIDGDRDGTWTGWYPDGVERYDGMFTANRPHGVWNERYPSGRLRRVDRYDFDDGLESSVVYDEDGQIIEIWDELTRKGIPRDAVDMSDPLLSIDSGYGRAEYDGVLFSGSVIERIGASGPIVALETYVDGRRDGPTRSWYFSGGMRSSGEYSAGRAVGLWVEYAQDGKLVSETVLSPGGGIVSRRVCDGRELR</sequence>
<evidence type="ECO:0000313" key="2">
    <source>
        <dbReference type="Proteomes" id="UP000798951"/>
    </source>
</evidence>
<dbReference type="Gene3D" id="2.20.110.10">
    <property type="entry name" value="Histone H3 K4-specific methyltransferase SET7/9 N-terminal domain"/>
    <property type="match status" value="2"/>
</dbReference>
<organism evidence="1 2">
    <name type="scientific">Nocardia caishijiensis</name>
    <dbReference type="NCBI Taxonomy" id="184756"/>
    <lineage>
        <taxon>Bacteria</taxon>
        <taxon>Bacillati</taxon>
        <taxon>Actinomycetota</taxon>
        <taxon>Actinomycetes</taxon>
        <taxon>Mycobacteriales</taxon>
        <taxon>Nocardiaceae</taxon>
        <taxon>Nocardia</taxon>
    </lineage>
</organism>
<reference evidence="1 2" key="1">
    <citation type="submission" date="2019-07" db="EMBL/GenBank/DDBJ databases">
        <title>Genomic Encyclopedia of Type Strains, Phase IV (KMG-IV): sequencing the most valuable type-strain genomes for metagenomic binning, comparative biology and taxonomic classification.</title>
        <authorList>
            <person name="Goeker M."/>
        </authorList>
    </citation>
    <scope>NUCLEOTIDE SEQUENCE [LARGE SCALE GENOMIC DNA]</scope>
    <source>
        <strain evidence="1 2">DSM 44831</strain>
    </source>
</reference>
<dbReference type="Proteomes" id="UP000798951">
    <property type="component" value="Unassembled WGS sequence"/>
</dbReference>
<proteinExistence type="predicted"/>
<name>A0ABQ6YRR9_9NOCA</name>
<accession>A0ABQ6YRR9</accession>
<comment type="caution">
    <text evidence="1">The sequence shown here is derived from an EMBL/GenBank/DDBJ whole genome shotgun (WGS) entry which is preliminary data.</text>
</comment>
<gene>
    <name evidence="1" type="ORF">FNL39_102659</name>
</gene>
<protein>
    <submittedName>
        <fullName evidence="1">Antitoxin component YwqK of YwqJK toxin-antitoxin module</fullName>
    </submittedName>
</protein>
<evidence type="ECO:0000313" key="1">
    <source>
        <dbReference type="EMBL" id="KAF0848507.1"/>
    </source>
</evidence>
<dbReference type="SUPFAM" id="SSF82185">
    <property type="entry name" value="Histone H3 K4-specific methyltransferase SET7/9 N-terminal domain"/>
    <property type="match status" value="2"/>
</dbReference>
<dbReference type="EMBL" id="VMSD01000002">
    <property type="protein sequence ID" value="KAF0848507.1"/>
    <property type="molecule type" value="Genomic_DNA"/>
</dbReference>